<accession>A0A183I6C7</accession>
<keyword evidence="2" id="KW-1185">Reference proteome</keyword>
<evidence type="ECO:0000313" key="2">
    <source>
        <dbReference type="Proteomes" id="UP000267606"/>
    </source>
</evidence>
<dbReference type="Proteomes" id="UP000267606">
    <property type="component" value="Unassembled WGS sequence"/>
</dbReference>
<protein>
    <submittedName>
        <fullName evidence="3">MSP domain-containing protein</fullName>
    </submittedName>
</protein>
<sequence length="107" mass="11854">MIVLNTESVPFRLVQQEEAAEITVISPADTLSIENDYAPLAASNFSNESVKPVMIRETFHANFQLLFRCEGAYKIRPLITLNDESAAIAPDELFCCALSFNVITKVS</sequence>
<evidence type="ECO:0000313" key="1">
    <source>
        <dbReference type="EMBL" id="VDP21179.1"/>
    </source>
</evidence>
<gene>
    <name evidence="1" type="ORF">OFLC_LOCUS15289</name>
</gene>
<dbReference type="WBParaSite" id="OFLC_0001530001-mRNA-1">
    <property type="protein sequence ID" value="OFLC_0001530001-mRNA-1"/>
    <property type="gene ID" value="OFLC_0001530001"/>
</dbReference>
<reference evidence="1 2" key="2">
    <citation type="submission" date="2018-11" db="EMBL/GenBank/DDBJ databases">
        <authorList>
            <consortium name="Pathogen Informatics"/>
        </authorList>
    </citation>
    <scope>NUCLEOTIDE SEQUENCE [LARGE SCALE GENOMIC DNA]</scope>
</reference>
<dbReference type="EMBL" id="UZAJ01041892">
    <property type="protein sequence ID" value="VDP21179.1"/>
    <property type="molecule type" value="Genomic_DNA"/>
</dbReference>
<reference evidence="3" key="1">
    <citation type="submission" date="2016-06" db="UniProtKB">
        <authorList>
            <consortium name="WormBaseParasite"/>
        </authorList>
    </citation>
    <scope>IDENTIFICATION</scope>
</reference>
<name>A0A183I6C7_9BILA</name>
<organism evidence="3">
    <name type="scientific">Onchocerca flexuosa</name>
    <dbReference type="NCBI Taxonomy" id="387005"/>
    <lineage>
        <taxon>Eukaryota</taxon>
        <taxon>Metazoa</taxon>
        <taxon>Ecdysozoa</taxon>
        <taxon>Nematoda</taxon>
        <taxon>Chromadorea</taxon>
        <taxon>Rhabditida</taxon>
        <taxon>Spirurina</taxon>
        <taxon>Spiruromorpha</taxon>
        <taxon>Filarioidea</taxon>
        <taxon>Onchocercidae</taxon>
        <taxon>Onchocerca</taxon>
    </lineage>
</organism>
<evidence type="ECO:0000313" key="3">
    <source>
        <dbReference type="WBParaSite" id="OFLC_0001530001-mRNA-1"/>
    </source>
</evidence>
<dbReference type="AlphaFoldDB" id="A0A183I6C7"/>
<dbReference type="STRING" id="387005.A0A183I6C7"/>
<proteinExistence type="predicted"/>